<feature type="transmembrane region" description="Helical" evidence="2">
    <location>
        <begin position="33"/>
        <end position="51"/>
    </location>
</feature>
<dbReference type="Proteomes" id="UP000295765">
    <property type="component" value="Unassembled WGS sequence"/>
</dbReference>
<feature type="region of interest" description="Disordered" evidence="1">
    <location>
        <begin position="60"/>
        <end position="83"/>
    </location>
</feature>
<gene>
    <name evidence="3" type="ORF">EV699_111172</name>
</gene>
<keyword evidence="2" id="KW-0812">Transmembrane</keyword>
<evidence type="ECO:0000313" key="4">
    <source>
        <dbReference type="Proteomes" id="UP000295765"/>
    </source>
</evidence>
<comment type="caution">
    <text evidence="3">The sequence shown here is derived from an EMBL/GenBank/DDBJ whole genome shotgun (WGS) entry which is preliminary data.</text>
</comment>
<keyword evidence="2" id="KW-1133">Transmembrane helix</keyword>
<keyword evidence="4" id="KW-1185">Reference proteome</keyword>
<name>A0A4R2L1Q9_9GAMM</name>
<keyword evidence="2" id="KW-0472">Membrane</keyword>
<evidence type="ECO:0000256" key="2">
    <source>
        <dbReference type="SAM" id="Phobius"/>
    </source>
</evidence>
<accession>A0A4R2L1Q9</accession>
<dbReference type="EMBL" id="SLWY01000011">
    <property type="protein sequence ID" value="TCO80971.1"/>
    <property type="molecule type" value="Genomic_DNA"/>
</dbReference>
<reference evidence="3 4" key="1">
    <citation type="submission" date="2019-03" db="EMBL/GenBank/DDBJ databases">
        <title>Genomic Encyclopedia of Type Strains, Phase IV (KMG-IV): sequencing the most valuable type-strain genomes for metagenomic binning, comparative biology and taxonomic classification.</title>
        <authorList>
            <person name="Goeker M."/>
        </authorList>
    </citation>
    <scope>NUCLEOTIDE SEQUENCE [LARGE SCALE GENOMIC DNA]</scope>
    <source>
        <strain evidence="3 4">DSM 25287</strain>
    </source>
</reference>
<sequence length="208" mass="21909">MLSIAGIVLAIIALWLVLAQLLGQIMASKPLAYAIPAAVVLAAVGGGLLLTGGRPPAAPRPVAPPAGAAVAPERAPVAAGPRSEEERLRAAVREAAAENERAAAQSAALARDVRAFRDTLALAGPPARTGYLDVRAETAIPHAVRIIVSPEWRARDLDWRRNEVAGLARQWRSLHQPPPGEVAALFVYASDGRQLASAVEDRLRVEDD</sequence>
<dbReference type="AlphaFoldDB" id="A0A4R2L1Q9"/>
<proteinExistence type="predicted"/>
<protein>
    <submittedName>
        <fullName evidence="3">Uncharacterized protein</fullName>
    </submittedName>
</protein>
<organism evidence="3 4">
    <name type="scientific">Plasticicumulans lactativorans</name>
    <dbReference type="NCBI Taxonomy" id="1133106"/>
    <lineage>
        <taxon>Bacteria</taxon>
        <taxon>Pseudomonadati</taxon>
        <taxon>Pseudomonadota</taxon>
        <taxon>Gammaproteobacteria</taxon>
        <taxon>Candidatus Competibacteraceae</taxon>
        <taxon>Plasticicumulans</taxon>
    </lineage>
</organism>
<dbReference type="RefSeq" id="WP_132542800.1">
    <property type="nucleotide sequence ID" value="NZ_SLWY01000011.1"/>
</dbReference>
<evidence type="ECO:0000256" key="1">
    <source>
        <dbReference type="SAM" id="MobiDB-lite"/>
    </source>
</evidence>
<feature type="compositionally biased region" description="Low complexity" evidence="1">
    <location>
        <begin position="65"/>
        <end position="81"/>
    </location>
</feature>
<evidence type="ECO:0000313" key="3">
    <source>
        <dbReference type="EMBL" id="TCO80971.1"/>
    </source>
</evidence>